<evidence type="ECO:0000259" key="5">
    <source>
        <dbReference type="PROSITE" id="PS50016"/>
    </source>
</evidence>
<dbReference type="PROSITE" id="PS50016">
    <property type="entry name" value="ZF_PHD_2"/>
    <property type="match status" value="1"/>
</dbReference>
<dbReference type="Proteomes" id="UP001159405">
    <property type="component" value="Unassembled WGS sequence"/>
</dbReference>
<comment type="caution">
    <text evidence="6">The sequence shown here is derived from an EMBL/GenBank/DDBJ whole genome shotgun (WGS) entry which is preliminary data.</text>
</comment>
<keyword evidence="1" id="KW-0479">Metal-binding</keyword>
<dbReference type="InterPro" id="IPR013083">
    <property type="entry name" value="Znf_RING/FYVE/PHD"/>
</dbReference>
<keyword evidence="2 4" id="KW-0863">Zinc-finger</keyword>
<dbReference type="Pfam" id="PF09588">
    <property type="entry name" value="YqaJ"/>
    <property type="match status" value="1"/>
</dbReference>
<sequence>MTEGFYVHIAADVWLGKGKPAPTLLASYFTLKLLTEYEESLLALINSVCGYCQPTTKTYHLLKFKTSTSDSKTTEKQKKDIQAPTEAELNSFYETLITCKNKPVALSLIYPYSESFVTKSRTVQAVPDLFDKKYLNTQYNDLLEICAKVDIEITPEQVKIIEEDTRKQSSCNAFFRHRAGRIGASISKQACQTNPAQPSHSLIKTICYPHIFRFSNAATEHGCKHEKQALAAYELAMKERHVNFKVKECGMFVNQEYPWLHATPDFLCSCDCCGEGCGEIKCPYCLKDLDFQEYLTKQGSCLNTNMTIKEDHQYYYQLQQQLFTTRKKYNDFVVCSIKENIEFVCQRVTPNQHHWDAVLPKITNFWRFCVLPEILGRWYTQKRDITLKQFDAGAVCFCRNETGEAVVHCSNTACPISSYHLSCLKLTGVPKNWMCPLCHKGSPPQKPQRPSMSDDTTKKAVKLDTAICVCNQKATANDKLIECHNNPCMNGKFFHLSCMNYKRKPNNAKTTWICPNCSVANLYDTKAKMKVKNSNSVKASTCNSVSIPNSGNLNDRHFKLILSPTGWLNDDIILEVHLNLKKVDPTIQGLQDPVL</sequence>
<keyword evidence="7" id="KW-1185">Reference proteome</keyword>
<dbReference type="SUPFAM" id="SSF57903">
    <property type="entry name" value="FYVE/PHD zinc finger"/>
    <property type="match status" value="2"/>
</dbReference>
<feature type="non-terminal residue" evidence="6">
    <location>
        <position position="595"/>
    </location>
</feature>
<dbReference type="InterPro" id="IPR019080">
    <property type="entry name" value="YqaJ_viral_recombinase"/>
</dbReference>
<reference evidence="6 7" key="1">
    <citation type="submission" date="2022-05" db="EMBL/GenBank/DDBJ databases">
        <authorList>
            <consortium name="Genoscope - CEA"/>
            <person name="William W."/>
        </authorList>
    </citation>
    <scope>NUCLEOTIDE SEQUENCE [LARGE SCALE GENOMIC DNA]</scope>
</reference>
<dbReference type="SMART" id="SM00249">
    <property type="entry name" value="PHD"/>
    <property type="match status" value="2"/>
</dbReference>
<evidence type="ECO:0000256" key="3">
    <source>
        <dbReference type="ARBA" id="ARBA00022833"/>
    </source>
</evidence>
<dbReference type="InterPro" id="IPR011604">
    <property type="entry name" value="PDDEXK-like_dom_sf"/>
</dbReference>
<gene>
    <name evidence="6" type="ORF">PLOB_00034918</name>
</gene>
<dbReference type="PANTHER" id="PTHR47526:SF3">
    <property type="entry name" value="PHD-TYPE DOMAIN-CONTAINING PROTEIN"/>
    <property type="match status" value="1"/>
</dbReference>
<evidence type="ECO:0000313" key="7">
    <source>
        <dbReference type="Proteomes" id="UP001159405"/>
    </source>
</evidence>
<dbReference type="SUPFAM" id="SSF52980">
    <property type="entry name" value="Restriction endonuclease-like"/>
    <property type="match status" value="1"/>
</dbReference>
<evidence type="ECO:0000256" key="1">
    <source>
        <dbReference type="ARBA" id="ARBA00022723"/>
    </source>
</evidence>
<accession>A0ABN8S855</accession>
<dbReference type="InterPro" id="IPR019787">
    <property type="entry name" value="Znf_PHD-finger"/>
</dbReference>
<evidence type="ECO:0000313" key="6">
    <source>
        <dbReference type="EMBL" id="CAH3186450.1"/>
    </source>
</evidence>
<dbReference type="Gene3D" id="3.90.320.10">
    <property type="match status" value="1"/>
</dbReference>
<evidence type="ECO:0000256" key="4">
    <source>
        <dbReference type="PROSITE-ProRule" id="PRU00146"/>
    </source>
</evidence>
<feature type="domain" description="PHD-type" evidence="5">
    <location>
        <begin position="465"/>
        <end position="520"/>
    </location>
</feature>
<name>A0ABN8S855_9CNID</name>
<dbReference type="InterPro" id="IPR011335">
    <property type="entry name" value="Restrct_endonuc-II-like"/>
</dbReference>
<dbReference type="InterPro" id="IPR011011">
    <property type="entry name" value="Znf_FYVE_PHD"/>
</dbReference>
<dbReference type="PANTHER" id="PTHR47526">
    <property type="entry name" value="ATP-DEPENDENT DNA HELICASE"/>
    <property type="match status" value="1"/>
</dbReference>
<evidence type="ECO:0000256" key="2">
    <source>
        <dbReference type="ARBA" id="ARBA00022771"/>
    </source>
</evidence>
<proteinExistence type="predicted"/>
<keyword evidence="3" id="KW-0862">Zinc</keyword>
<dbReference type="InterPro" id="IPR001965">
    <property type="entry name" value="Znf_PHD"/>
</dbReference>
<dbReference type="CDD" id="cd22343">
    <property type="entry name" value="PDDEXK_lambda_exonuclease-like"/>
    <property type="match status" value="1"/>
</dbReference>
<organism evidence="6 7">
    <name type="scientific">Porites lobata</name>
    <dbReference type="NCBI Taxonomy" id="104759"/>
    <lineage>
        <taxon>Eukaryota</taxon>
        <taxon>Metazoa</taxon>
        <taxon>Cnidaria</taxon>
        <taxon>Anthozoa</taxon>
        <taxon>Hexacorallia</taxon>
        <taxon>Scleractinia</taxon>
        <taxon>Fungiina</taxon>
        <taxon>Poritidae</taxon>
        <taxon>Porites</taxon>
    </lineage>
</organism>
<dbReference type="EMBL" id="CALNXK010000481">
    <property type="protein sequence ID" value="CAH3186450.1"/>
    <property type="molecule type" value="Genomic_DNA"/>
</dbReference>
<protein>
    <recommendedName>
        <fullName evidence="5">PHD-type domain-containing protein</fullName>
    </recommendedName>
</protein>
<dbReference type="Gene3D" id="3.30.40.10">
    <property type="entry name" value="Zinc/RING finger domain, C3HC4 (zinc finger)"/>
    <property type="match status" value="2"/>
</dbReference>